<feature type="compositionally biased region" description="Acidic residues" evidence="1">
    <location>
        <begin position="253"/>
        <end position="263"/>
    </location>
</feature>
<comment type="caution">
    <text evidence="2">The sequence shown here is derived from an EMBL/GenBank/DDBJ whole genome shotgun (WGS) entry which is preliminary data.</text>
</comment>
<gene>
    <name evidence="2" type="ORF">PPROV_001116600</name>
</gene>
<feature type="region of interest" description="Disordered" evidence="1">
    <location>
        <begin position="43"/>
        <end position="91"/>
    </location>
</feature>
<protein>
    <submittedName>
        <fullName evidence="2">Uncharacterized protein</fullName>
    </submittedName>
</protein>
<evidence type="ECO:0000313" key="2">
    <source>
        <dbReference type="EMBL" id="GHP12438.1"/>
    </source>
</evidence>
<feature type="region of interest" description="Disordered" evidence="1">
    <location>
        <begin position="224"/>
        <end position="297"/>
    </location>
</feature>
<sequence>MQWHEKQKRVVRAEKPMPFKSASATAKATDELRRGFDPAWLEMPRQVTSAKPTSSWNPGSAGAARAQARLHSSRPRSAHAPSTRQPALFTRLDPERESWRRHHAGCDVHAGGTTSERSTSKRPLSALQRSKAAIAAAPRFPYKSPSVRAQEARRRQRPSTASPAIGRSSQAEEEWKQTLAGGRTVRGSGHNVTASVCTGENAHLKWEMYDRMKSLYKSLGINNRDTEIDGGLARDDPDDLIKPTPRSMTATEQDVDADVDVDVDDNRNHRDDSEHHSSEHDEGNAGAESPSHNLEGKTLATGIKLRLAVALR</sequence>
<proteinExistence type="predicted"/>
<evidence type="ECO:0000256" key="1">
    <source>
        <dbReference type="SAM" id="MobiDB-lite"/>
    </source>
</evidence>
<feature type="compositionally biased region" description="Basic and acidic residues" evidence="1">
    <location>
        <begin position="264"/>
        <end position="283"/>
    </location>
</feature>
<dbReference type="Proteomes" id="UP000660262">
    <property type="component" value="Unassembled WGS sequence"/>
</dbReference>
<feature type="region of interest" description="Disordered" evidence="1">
    <location>
        <begin position="106"/>
        <end position="173"/>
    </location>
</feature>
<feature type="compositionally biased region" description="Polar residues" evidence="1">
    <location>
        <begin position="46"/>
        <end position="58"/>
    </location>
</feature>
<keyword evidence="3" id="KW-1185">Reference proteome</keyword>
<evidence type="ECO:0000313" key="3">
    <source>
        <dbReference type="Proteomes" id="UP000660262"/>
    </source>
</evidence>
<reference evidence="2" key="1">
    <citation type="submission" date="2020-10" db="EMBL/GenBank/DDBJ databases">
        <title>Unveiling of a novel bifunctional photoreceptor, Dualchrome1, isolated from a cosmopolitan green alga.</title>
        <authorList>
            <person name="Suzuki S."/>
            <person name="Kawachi M."/>
        </authorList>
    </citation>
    <scope>NUCLEOTIDE SEQUENCE</scope>
    <source>
        <strain evidence="2">NIES 2893</strain>
    </source>
</reference>
<dbReference type="EMBL" id="BNJQ01000042">
    <property type="protein sequence ID" value="GHP12438.1"/>
    <property type="molecule type" value="Genomic_DNA"/>
</dbReference>
<organism evidence="2 3">
    <name type="scientific">Pycnococcus provasolii</name>
    <dbReference type="NCBI Taxonomy" id="41880"/>
    <lineage>
        <taxon>Eukaryota</taxon>
        <taxon>Viridiplantae</taxon>
        <taxon>Chlorophyta</taxon>
        <taxon>Pseudoscourfieldiophyceae</taxon>
        <taxon>Pseudoscourfieldiales</taxon>
        <taxon>Pycnococcaceae</taxon>
        <taxon>Pycnococcus</taxon>
    </lineage>
</organism>
<name>A0A830HZK9_9CHLO</name>
<accession>A0A830HZK9</accession>
<dbReference type="AlphaFoldDB" id="A0A830HZK9"/>
<feature type="region of interest" description="Disordered" evidence="1">
    <location>
        <begin position="1"/>
        <end position="31"/>
    </location>
</feature>
<feature type="compositionally biased region" description="Basic residues" evidence="1">
    <location>
        <begin position="1"/>
        <end position="10"/>
    </location>
</feature>
<feature type="compositionally biased region" description="Basic and acidic residues" evidence="1">
    <location>
        <begin position="224"/>
        <end position="241"/>
    </location>
</feature>